<keyword evidence="3" id="KW-1185">Reference proteome</keyword>
<evidence type="ECO:0000313" key="1">
    <source>
        <dbReference type="EMBL" id="KII68502.1"/>
    </source>
</evidence>
<protein>
    <submittedName>
        <fullName evidence="1">Uncharacterized protein</fullName>
    </submittedName>
</protein>
<comment type="caution">
    <text evidence="1">The sequence shown here is derived from an EMBL/GenBank/DDBJ whole genome shotgun (WGS) entry which is preliminary data.</text>
</comment>
<dbReference type="AlphaFoldDB" id="A0A0C2N3P7"/>
<dbReference type="Proteomes" id="UP000031668">
    <property type="component" value="Unassembled WGS sequence"/>
</dbReference>
<reference evidence="1 3" key="1">
    <citation type="journal article" date="2014" name="Genome Biol. Evol.">
        <title>The genome of the myxosporean Thelohanellus kitauei shows adaptations to nutrient acquisition within its fish host.</title>
        <authorList>
            <person name="Yang Y."/>
            <person name="Xiong J."/>
            <person name="Zhou Z."/>
            <person name="Huo F."/>
            <person name="Miao W."/>
            <person name="Ran C."/>
            <person name="Liu Y."/>
            <person name="Zhang J."/>
            <person name="Feng J."/>
            <person name="Wang M."/>
            <person name="Wang M."/>
            <person name="Wang L."/>
            <person name="Yao B."/>
        </authorList>
    </citation>
    <scope>NUCLEOTIDE SEQUENCE [LARGE SCALE GENOMIC DNA]</scope>
    <source>
        <strain evidence="1">Wuqing</strain>
    </source>
</reference>
<accession>A0A0C2N3P7</accession>
<evidence type="ECO:0000313" key="3">
    <source>
        <dbReference type="Proteomes" id="UP000031668"/>
    </source>
</evidence>
<evidence type="ECO:0000313" key="2">
    <source>
        <dbReference type="EMBL" id="KII73670.1"/>
    </source>
</evidence>
<dbReference type="EMBL" id="JWZT01002856">
    <property type="protein sequence ID" value="KII68502.1"/>
    <property type="molecule type" value="Genomic_DNA"/>
</dbReference>
<organism evidence="1 3">
    <name type="scientific">Thelohanellus kitauei</name>
    <name type="common">Myxosporean</name>
    <dbReference type="NCBI Taxonomy" id="669202"/>
    <lineage>
        <taxon>Eukaryota</taxon>
        <taxon>Metazoa</taxon>
        <taxon>Cnidaria</taxon>
        <taxon>Myxozoa</taxon>
        <taxon>Myxosporea</taxon>
        <taxon>Bivalvulida</taxon>
        <taxon>Platysporina</taxon>
        <taxon>Myxobolidae</taxon>
        <taxon>Thelohanellus</taxon>
    </lineage>
</organism>
<gene>
    <name evidence="1" type="ORF">RF11_06940</name>
    <name evidence="2" type="ORF">RF11_13653</name>
</gene>
<proteinExistence type="predicted"/>
<name>A0A0C2N3P7_THEKT</name>
<sequence>MVLHTGHYRKPREQQILDFALKRSFPTTSVVHQWKIVYIPPVMPYHKKLPSQRPVNEINSKSAIKDKNHLSKHNVTTTTETLCEMTIKPTQSQKFREDVFHLPTPY</sequence>
<dbReference type="EMBL" id="JWZT01000725">
    <property type="protein sequence ID" value="KII73670.1"/>
    <property type="molecule type" value="Genomic_DNA"/>
</dbReference>